<dbReference type="GO" id="GO:0015833">
    <property type="term" value="P:peptide transport"/>
    <property type="evidence" value="ECO:0007669"/>
    <property type="project" value="TreeGrafter"/>
</dbReference>
<feature type="signal peptide" evidence="1">
    <location>
        <begin position="1"/>
        <end position="20"/>
    </location>
</feature>
<dbReference type="Gene3D" id="3.40.190.10">
    <property type="entry name" value="Periplasmic binding protein-like II"/>
    <property type="match status" value="1"/>
</dbReference>
<dbReference type="SUPFAM" id="SSF53850">
    <property type="entry name" value="Periplasmic binding protein-like II"/>
    <property type="match status" value="1"/>
</dbReference>
<name>A0A2N7FDQ4_VIBSP</name>
<accession>A0A2N7FDQ4</accession>
<dbReference type="PANTHER" id="PTHR30290:SF65">
    <property type="entry name" value="MONOACYL PHOSPHATIDYLINOSITOL TETRAMANNOSIDE-BINDING PROTEIN LPQW-RELATED"/>
    <property type="match status" value="1"/>
</dbReference>
<dbReference type="InterPro" id="IPR000914">
    <property type="entry name" value="SBP_5_dom"/>
</dbReference>
<dbReference type="GO" id="GO:0030288">
    <property type="term" value="C:outer membrane-bounded periplasmic space"/>
    <property type="evidence" value="ECO:0007669"/>
    <property type="project" value="UniProtKB-ARBA"/>
</dbReference>
<comment type="caution">
    <text evidence="3">The sequence shown here is derived from an EMBL/GenBank/DDBJ whole genome shotgun (WGS) entry which is preliminary data.</text>
</comment>
<dbReference type="Gene3D" id="3.10.105.10">
    <property type="entry name" value="Dipeptide-binding Protein, Domain 3"/>
    <property type="match status" value="1"/>
</dbReference>
<feature type="chain" id="PRO_5014795453" evidence="1">
    <location>
        <begin position="21"/>
        <end position="509"/>
    </location>
</feature>
<dbReference type="EMBL" id="MCWU01000018">
    <property type="protein sequence ID" value="PMJ67420.1"/>
    <property type="molecule type" value="Genomic_DNA"/>
</dbReference>
<dbReference type="AlphaFoldDB" id="A0A2N7FDQ4"/>
<evidence type="ECO:0000256" key="1">
    <source>
        <dbReference type="SAM" id="SignalP"/>
    </source>
</evidence>
<dbReference type="PIRSF" id="PIRSF002741">
    <property type="entry name" value="MppA"/>
    <property type="match status" value="1"/>
</dbReference>
<gene>
    <name evidence="3" type="ORF">BCU17_16765</name>
</gene>
<keyword evidence="1" id="KW-0732">Signal</keyword>
<evidence type="ECO:0000313" key="4">
    <source>
        <dbReference type="Proteomes" id="UP000235330"/>
    </source>
</evidence>
<dbReference type="GO" id="GO:1904680">
    <property type="term" value="F:peptide transmembrane transporter activity"/>
    <property type="evidence" value="ECO:0007669"/>
    <property type="project" value="TreeGrafter"/>
</dbReference>
<protein>
    <submittedName>
        <fullName evidence="3">ABC transporter substrate-binding protein</fullName>
    </submittedName>
</protein>
<dbReference type="RefSeq" id="WP_102516137.1">
    <property type="nucleotide sequence ID" value="NZ_CAWNSM010000018.1"/>
</dbReference>
<dbReference type="CDD" id="cd08490">
    <property type="entry name" value="PBP2_NikA_DppA_OppA_like_3"/>
    <property type="match status" value="1"/>
</dbReference>
<dbReference type="PANTHER" id="PTHR30290">
    <property type="entry name" value="PERIPLASMIC BINDING COMPONENT OF ABC TRANSPORTER"/>
    <property type="match status" value="1"/>
</dbReference>
<organism evidence="3 4">
    <name type="scientific">Vibrio splendidus</name>
    <dbReference type="NCBI Taxonomy" id="29497"/>
    <lineage>
        <taxon>Bacteria</taxon>
        <taxon>Pseudomonadati</taxon>
        <taxon>Pseudomonadota</taxon>
        <taxon>Gammaproteobacteria</taxon>
        <taxon>Vibrionales</taxon>
        <taxon>Vibrionaceae</taxon>
        <taxon>Vibrio</taxon>
    </lineage>
</organism>
<dbReference type="InterPro" id="IPR039424">
    <property type="entry name" value="SBP_5"/>
</dbReference>
<proteinExistence type="predicted"/>
<dbReference type="Pfam" id="PF00496">
    <property type="entry name" value="SBP_bac_5"/>
    <property type="match status" value="1"/>
</dbReference>
<feature type="domain" description="Solute-binding protein family 5" evidence="2">
    <location>
        <begin position="77"/>
        <end position="417"/>
    </location>
</feature>
<evidence type="ECO:0000259" key="2">
    <source>
        <dbReference type="Pfam" id="PF00496"/>
    </source>
</evidence>
<evidence type="ECO:0000313" key="3">
    <source>
        <dbReference type="EMBL" id="PMJ67420.1"/>
    </source>
</evidence>
<dbReference type="InterPro" id="IPR030678">
    <property type="entry name" value="Peptide/Ni-bd"/>
</dbReference>
<sequence length="509" mass="55468">MRFNSIKLACALALALPVTGCFDSQPESSDAAVKSEIRVAMMQPPRTGLSPLSDDAFKLSRWSTAETLVNLSPTSEAQPMLATDWKHLDPLTWQFTIRQGVKFHDGSTLTANSVVNSLQKALEAAPKPRILDGVDLEVKAMDNYRVEIKTSFDDPLLPSRLSSPQLAILAVSAYQEDGRVIPTGAGTGPFELTEINGTTSAKLKRFDDYWGEKAQVESVIAEYVPNGFARAAALRTGTADIVEAVPVSQIATIDPNLLYEVAMPRTNTLYLNNKSGVFSDINLRKVAAAAVDREQIVSTVYENHADIAQGLLGPALAWAEPIRPEGQTLDKTLKANGESIVIGTFTDRAELPEVAALLKQQLEAAGFKVELDIREYAQIENDALSGKFDAFILSRATVLDSGDPVAYMMSDFGCKGSFNLGQFCSQEVDKALTYADLQPLGALRQQAIIEAEQKILNDFAAIPLLHERVIQGESERVSHVVRDPSERRLVDQTTQLKKSTQVSSTKQAN</sequence>
<dbReference type="GO" id="GO:0043190">
    <property type="term" value="C:ATP-binding cassette (ABC) transporter complex"/>
    <property type="evidence" value="ECO:0007669"/>
    <property type="project" value="InterPro"/>
</dbReference>
<dbReference type="Proteomes" id="UP000235330">
    <property type="component" value="Unassembled WGS sequence"/>
</dbReference>
<reference evidence="4" key="1">
    <citation type="submission" date="2016-07" db="EMBL/GenBank/DDBJ databases">
        <title>Nontailed viruses are major unrecognized killers of bacteria in the ocean.</title>
        <authorList>
            <person name="Kauffman K."/>
            <person name="Hussain F."/>
            <person name="Yang J."/>
            <person name="Arevalo P."/>
            <person name="Brown J."/>
            <person name="Cutler M."/>
            <person name="Kelly L."/>
            <person name="Polz M.F."/>
        </authorList>
    </citation>
    <scope>NUCLEOTIDE SEQUENCE [LARGE SCALE GENOMIC DNA]</scope>
    <source>
        <strain evidence="4">10N.261.55.E11</strain>
    </source>
</reference>